<evidence type="ECO:0000313" key="4">
    <source>
        <dbReference type="EMBL" id="KGH45895.1"/>
    </source>
</evidence>
<proteinExistence type="predicted"/>
<dbReference type="GO" id="GO:0015627">
    <property type="term" value="C:type II protein secretion system complex"/>
    <property type="evidence" value="ECO:0007669"/>
    <property type="project" value="TreeGrafter"/>
</dbReference>
<organism evidence="4 5">
    <name type="scientific">Modestobacter caceresii</name>
    <dbReference type="NCBI Taxonomy" id="1522368"/>
    <lineage>
        <taxon>Bacteria</taxon>
        <taxon>Bacillati</taxon>
        <taxon>Actinomycetota</taxon>
        <taxon>Actinomycetes</taxon>
        <taxon>Geodermatophilales</taxon>
        <taxon>Geodermatophilaceae</taxon>
        <taxon>Modestobacter</taxon>
    </lineage>
</organism>
<name>A0A098Y640_9ACTN</name>
<keyword evidence="2" id="KW-1133">Transmembrane helix</keyword>
<keyword evidence="2" id="KW-0472">Membrane</keyword>
<dbReference type="PANTHER" id="PTHR21180">
    <property type="entry name" value="ENDONUCLEASE/EXONUCLEASE/PHOSPHATASE FAMILY DOMAIN-CONTAINING PROTEIN 1"/>
    <property type="match status" value="1"/>
</dbReference>
<dbReference type="InterPro" id="IPR019554">
    <property type="entry name" value="Soluble_ligand-bd"/>
</dbReference>
<dbReference type="RefSeq" id="WP_036336683.1">
    <property type="nucleotide sequence ID" value="NZ_JPMX01000064.1"/>
</dbReference>
<sequence>MRPPARRSDDSDVIRARLRALLAEGQPGGWVPDADEPGAPSGHDGGWPEDEDDRATQPVEPAHLPAGLGRHRAPGRAARVDPGRPGAWALWGVAVLAAVVVVGWTWVARPVVDQVPAAASSGAAVATDSPVPPASTVPAPGAPTGTVVVSVVGSVGSPGLVTLPAGARVADALAAAGGLLPEADPASVNAAAVVTDGQQIAVGVPGAVAGAEPTGGAAVGGVLLDLNTATVAELDALPGIGPVLAQRIVDHRSAHGPFTSVDRLDDVSGIGPAIFADLAERVRV</sequence>
<evidence type="ECO:0000256" key="2">
    <source>
        <dbReference type="SAM" id="Phobius"/>
    </source>
</evidence>
<feature type="domain" description="Helix-hairpin-helix DNA-binding motif class 1" evidence="3">
    <location>
        <begin position="262"/>
        <end position="281"/>
    </location>
</feature>
<dbReference type="InterPro" id="IPR051675">
    <property type="entry name" value="Endo/Exo/Phosphatase_dom_1"/>
</dbReference>
<dbReference type="Pfam" id="PF10531">
    <property type="entry name" value="SLBB"/>
    <property type="match status" value="1"/>
</dbReference>
<dbReference type="Pfam" id="PF12836">
    <property type="entry name" value="HHH_3"/>
    <property type="match status" value="1"/>
</dbReference>
<dbReference type="SMART" id="SM00278">
    <property type="entry name" value="HhH1"/>
    <property type="match status" value="2"/>
</dbReference>
<evidence type="ECO:0000313" key="5">
    <source>
        <dbReference type="Proteomes" id="UP000029713"/>
    </source>
</evidence>
<dbReference type="AlphaFoldDB" id="A0A098Y640"/>
<dbReference type="PANTHER" id="PTHR21180:SF32">
    <property type="entry name" value="ENDONUCLEASE_EXONUCLEASE_PHOSPHATASE FAMILY DOMAIN-CONTAINING PROTEIN 1"/>
    <property type="match status" value="1"/>
</dbReference>
<dbReference type="EMBL" id="JPMX01000064">
    <property type="protein sequence ID" value="KGH45895.1"/>
    <property type="molecule type" value="Genomic_DNA"/>
</dbReference>
<evidence type="ECO:0000259" key="3">
    <source>
        <dbReference type="SMART" id="SM00278"/>
    </source>
</evidence>
<dbReference type="Gene3D" id="1.10.150.320">
    <property type="entry name" value="Photosystem II 12 kDa extrinsic protein"/>
    <property type="match status" value="1"/>
</dbReference>
<gene>
    <name evidence="4" type="ORF">IN07_14760</name>
</gene>
<dbReference type="SUPFAM" id="SSF47781">
    <property type="entry name" value="RuvA domain 2-like"/>
    <property type="match status" value="1"/>
</dbReference>
<feature type="domain" description="Helix-hairpin-helix DNA-binding motif class 1" evidence="3">
    <location>
        <begin position="232"/>
        <end position="251"/>
    </location>
</feature>
<keyword evidence="5" id="KW-1185">Reference proteome</keyword>
<reference evidence="4 5" key="1">
    <citation type="submission" date="2014-07" db="EMBL/GenBank/DDBJ databases">
        <title>Biosystematic studies on Modestobacter strains isolated from extreme hyper-arid desert soil and from historic building.</title>
        <authorList>
            <person name="Bukarasam K."/>
            <person name="Bull A."/>
            <person name="Girard G."/>
            <person name="van Wezel G."/>
            <person name="Goodfellow M."/>
        </authorList>
    </citation>
    <scope>NUCLEOTIDE SEQUENCE [LARGE SCALE GENOMIC DNA]</scope>
    <source>
        <strain evidence="4 5">KNN45-2b</strain>
    </source>
</reference>
<dbReference type="Proteomes" id="UP000029713">
    <property type="component" value="Unassembled WGS sequence"/>
</dbReference>
<dbReference type="GO" id="GO:0015628">
    <property type="term" value="P:protein secretion by the type II secretion system"/>
    <property type="evidence" value="ECO:0007669"/>
    <property type="project" value="TreeGrafter"/>
</dbReference>
<dbReference type="Gene3D" id="3.10.560.10">
    <property type="entry name" value="Outer membrane lipoprotein wza domain like"/>
    <property type="match status" value="1"/>
</dbReference>
<accession>A0A098Y640</accession>
<evidence type="ECO:0000256" key="1">
    <source>
        <dbReference type="SAM" id="MobiDB-lite"/>
    </source>
</evidence>
<dbReference type="InterPro" id="IPR003583">
    <property type="entry name" value="Hlx-hairpin-Hlx_DNA-bd_motif"/>
</dbReference>
<feature type="region of interest" description="Disordered" evidence="1">
    <location>
        <begin position="24"/>
        <end position="81"/>
    </location>
</feature>
<dbReference type="OrthoDB" id="9758724at2"/>
<comment type="caution">
    <text evidence="4">The sequence shown here is derived from an EMBL/GenBank/DDBJ whole genome shotgun (WGS) entry which is preliminary data.</text>
</comment>
<dbReference type="STRING" id="1522368.IN07_14760"/>
<dbReference type="GO" id="GO:0006281">
    <property type="term" value="P:DNA repair"/>
    <property type="evidence" value="ECO:0007669"/>
    <property type="project" value="InterPro"/>
</dbReference>
<dbReference type="InterPro" id="IPR010994">
    <property type="entry name" value="RuvA_2-like"/>
</dbReference>
<feature type="transmembrane region" description="Helical" evidence="2">
    <location>
        <begin position="88"/>
        <end position="107"/>
    </location>
</feature>
<protein>
    <submittedName>
        <fullName evidence="4">Competence protein ComEA</fullName>
    </submittedName>
</protein>
<keyword evidence="2" id="KW-0812">Transmembrane</keyword>
<dbReference type="GO" id="GO:0003677">
    <property type="term" value="F:DNA binding"/>
    <property type="evidence" value="ECO:0007669"/>
    <property type="project" value="InterPro"/>
</dbReference>